<dbReference type="AlphaFoldDB" id="A0A412XRD1"/>
<dbReference type="InterPro" id="IPR001451">
    <property type="entry name" value="Hexapep"/>
</dbReference>
<evidence type="ECO:0000256" key="1">
    <source>
        <dbReference type="ARBA" id="ARBA00007274"/>
    </source>
</evidence>
<dbReference type="RefSeq" id="WP_118422324.1">
    <property type="nucleotide sequence ID" value="NZ_QRZF01000028.1"/>
</dbReference>
<accession>A0A412XRD1</accession>
<dbReference type="EMBL" id="QRZF01000028">
    <property type="protein sequence ID" value="RGV47730.1"/>
    <property type="molecule type" value="Genomic_DNA"/>
</dbReference>
<name>A0A412XRD1_9BACE</name>
<evidence type="ECO:0000313" key="4">
    <source>
        <dbReference type="Proteomes" id="UP000283850"/>
    </source>
</evidence>
<organism evidence="3 4">
    <name type="scientific">Bacteroides intestinalis</name>
    <dbReference type="NCBI Taxonomy" id="329854"/>
    <lineage>
        <taxon>Bacteria</taxon>
        <taxon>Pseudomonadati</taxon>
        <taxon>Bacteroidota</taxon>
        <taxon>Bacteroidia</taxon>
        <taxon>Bacteroidales</taxon>
        <taxon>Bacteroidaceae</taxon>
        <taxon>Bacteroides</taxon>
    </lineage>
</organism>
<dbReference type="GO" id="GO:0005829">
    <property type="term" value="C:cytosol"/>
    <property type="evidence" value="ECO:0007669"/>
    <property type="project" value="TreeGrafter"/>
</dbReference>
<evidence type="ECO:0000256" key="2">
    <source>
        <dbReference type="ARBA" id="ARBA00022679"/>
    </source>
</evidence>
<dbReference type="SUPFAM" id="SSF51161">
    <property type="entry name" value="Trimeric LpxA-like enzymes"/>
    <property type="match status" value="1"/>
</dbReference>
<dbReference type="PANTHER" id="PTHR23416">
    <property type="entry name" value="SIALIC ACID SYNTHASE-RELATED"/>
    <property type="match status" value="1"/>
</dbReference>
<dbReference type="InterPro" id="IPR051159">
    <property type="entry name" value="Hexapeptide_acetyltransf"/>
</dbReference>
<dbReference type="CDD" id="cd04647">
    <property type="entry name" value="LbH_MAT_like"/>
    <property type="match status" value="1"/>
</dbReference>
<dbReference type="PANTHER" id="PTHR23416:SF23">
    <property type="entry name" value="ACETYLTRANSFERASE C18B11.09C-RELATED"/>
    <property type="match status" value="1"/>
</dbReference>
<dbReference type="Pfam" id="PF14602">
    <property type="entry name" value="Hexapep_2"/>
    <property type="match status" value="1"/>
</dbReference>
<sequence length="214" mass="23494">MNGLVRALKNVINPIIVFNRICSLFLQNYDSFSFHRFGKGTVISRPVIRISGKKYIDIGEACAIGKNARIEAVCKYNDKYYTPSIVIGSNVCINQNFHCTCASSIIIGKGTSITANCGVFDIIHPYTDIELNPRIADIEAIPVTIGENCLIGMNSVLLPGTTLGDHCVVGANSTLSSRYPSYTVVVGSPARIVKRYCFETKEWRRTDSAGNFID</sequence>
<reference evidence="3 4" key="1">
    <citation type="submission" date="2018-08" db="EMBL/GenBank/DDBJ databases">
        <title>A genome reference for cultivated species of the human gut microbiota.</title>
        <authorList>
            <person name="Zou Y."/>
            <person name="Xue W."/>
            <person name="Luo G."/>
        </authorList>
    </citation>
    <scope>NUCLEOTIDE SEQUENCE [LARGE SCALE GENOMIC DNA]</scope>
    <source>
        <strain evidence="3 4">AF14-32</strain>
    </source>
</reference>
<comment type="caution">
    <text evidence="3">The sequence shown here is derived from an EMBL/GenBank/DDBJ whole genome shotgun (WGS) entry which is preliminary data.</text>
</comment>
<dbReference type="Proteomes" id="UP000283850">
    <property type="component" value="Unassembled WGS sequence"/>
</dbReference>
<gene>
    <name evidence="3" type="ORF">DWW10_23675</name>
</gene>
<comment type="similarity">
    <text evidence="1">Belongs to the transferase hexapeptide repeat family.</text>
</comment>
<evidence type="ECO:0000313" key="3">
    <source>
        <dbReference type="EMBL" id="RGV47730.1"/>
    </source>
</evidence>
<dbReference type="InterPro" id="IPR011004">
    <property type="entry name" value="Trimer_LpxA-like_sf"/>
</dbReference>
<keyword evidence="2 3" id="KW-0808">Transferase</keyword>
<dbReference type="Gene3D" id="2.160.10.10">
    <property type="entry name" value="Hexapeptide repeat proteins"/>
    <property type="match status" value="1"/>
</dbReference>
<protein>
    <submittedName>
        <fullName evidence="3">Acyltransferase</fullName>
    </submittedName>
</protein>
<keyword evidence="3" id="KW-0012">Acyltransferase</keyword>
<proteinExistence type="inferred from homology"/>
<dbReference type="GO" id="GO:0008374">
    <property type="term" value="F:O-acyltransferase activity"/>
    <property type="evidence" value="ECO:0007669"/>
    <property type="project" value="TreeGrafter"/>
</dbReference>